<dbReference type="Proteomes" id="UP000694941">
    <property type="component" value="Unplaced"/>
</dbReference>
<name>A0ABM1B5W4_LIMPO</name>
<feature type="chain" id="PRO_5045704053" evidence="1">
    <location>
        <begin position="20"/>
        <end position="139"/>
    </location>
</feature>
<evidence type="ECO:0000313" key="2">
    <source>
        <dbReference type="Proteomes" id="UP000694941"/>
    </source>
</evidence>
<feature type="signal peptide" evidence="1">
    <location>
        <begin position="1"/>
        <end position="19"/>
    </location>
</feature>
<dbReference type="RefSeq" id="XP_013775449.1">
    <property type="nucleotide sequence ID" value="XM_013919995.2"/>
</dbReference>
<dbReference type="GeneID" id="106460302"/>
<proteinExistence type="predicted"/>
<keyword evidence="2" id="KW-1185">Reference proteome</keyword>
<evidence type="ECO:0000256" key="1">
    <source>
        <dbReference type="SAM" id="SignalP"/>
    </source>
</evidence>
<protein>
    <submittedName>
        <fullName evidence="3">Uncharacterized protein LOC106460302</fullName>
    </submittedName>
</protein>
<sequence>MNRLVSFALFLVLLNTVQGEMCQCAGYFIEDDKKTPMDFIAAMDFDLKNIKCEAGGEPMCQSFCYEFMSQITNGGDLFHIRPGAEKCYGDQICELIDRDLLKGLWVGAFSRACGGEYIFTGLVSDDTLCCKNRKHVHCP</sequence>
<evidence type="ECO:0000313" key="3">
    <source>
        <dbReference type="RefSeq" id="XP_013775449.1"/>
    </source>
</evidence>
<gene>
    <name evidence="3" type="primary">LOC106460302</name>
</gene>
<accession>A0ABM1B5W4</accession>
<keyword evidence="1" id="KW-0732">Signal</keyword>
<organism evidence="2 3">
    <name type="scientific">Limulus polyphemus</name>
    <name type="common">Atlantic horseshoe crab</name>
    <dbReference type="NCBI Taxonomy" id="6850"/>
    <lineage>
        <taxon>Eukaryota</taxon>
        <taxon>Metazoa</taxon>
        <taxon>Ecdysozoa</taxon>
        <taxon>Arthropoda</taxon>
        <taxon>Chelicerata</taxon>
        <taxon>Merostomata</taxon>
        <taxon>Xiphosura</taxon>
        <taxon>Limulidae</taxon>
        <taxon>Limulus</taxon>
    </lineage>
</organism>
<reference evidence="3" key="1">
    <citation type="submission" date="2025-08" db="UniProtKB">
        <authorList>
            <consortium name="RefSeq"/>
        </authorList>
    </citation>
    <scope>IDENTIFICATION</scope>
    <source>
        <tissue evidence="3">Muscle</tissue>
    </source>
</reference>